<accession>A0A835LE97</accession>
<name>A0A835LE97_9MAGN</name>
<dbReference type="Proteomes" id="UP000631114">
    <property type="component" value="Unassembled WGS sequence"/>
</dbReference>
<keyword evidence="4" id="KW-1185">Reference proteome</keyword>
<evidence type="ECO:0000313" key="3">
    <source>
        <dbReference type="EMBL" id="KAF9589267.1"/>
    </source>
</evidence>
<dbReference type="PANTHER" id="PTHR33083:SF103">
    <property type="entry name" value="SENESCENCE REGULATOR"/>
    <property type="match status" value="1"/>
</dbReference>
<dbReference type="GO" id="GO:0010150">
    <property type="term" value="P:leaf senescence"/>
    <property type="evidence" value="ECO:0007669"/>
    <property type="project" value="UniProtKB-ARBA"/>
</dbReference>
<dbReference type="AlphaFoldDB" id="A0A835LE97"/>
<dbReference type="OrthoDB" id="1917735at2759"/>
<gene>
    <name evidence="3" type="ORF">IFM89_022185</name>
</gene>
<dbReference type="InterPro" id="IPR007608">
    <property type="entry name" value="Senescence_reg_S40"/>
</dbReference>
<comment type="similarity">
    <text evidence="1">Belongs to the senescence regulator S40 family.</text>
</comment>
<proteinExistence type="inferred from homology"/>
<evidence type="ECO:0000256" key="2">
    <source>
        <dbReference type="SAM" id="MobiDB-lite"/>
    </source>
</evidence>
<feature type="region of interest" description="Disordered" evidence="2">
    <location>
        <begin position="95"/>
        <end position="127"/>
    </location>
</feature>
<comment type="caution">
    <text evidence="3">The sequence shown here is derived from an EMBL/GenBank/DDBJ whole genome shotgun (WGS) entry which is preliminary data.</text>
</comment>
<dbReference type="Pfam" id="PF04520">
    <property type="entry name" value="Senescence_reg"/>
    <property type="match status" value="1"/>
</dbReference>
<protein>
    <submittedName>
        <fullName evidence="3">Uncharacterized protein</fullName>
    </submittedName>
</protein>
<feature type="compositionally biased region" description="Acidic residues" evidence="2">
    <location>
        <begin position="118"/>
        <end position="127"/>
    </location>
</feature>
<feature type="region of interest" description="Disordered" evidence="2">
    <location>
        <begin position="1"/>
        <end position="56"/>
    </location>
</feature>
<sequence>MADRYSYYTNNSTSRGRSPIRNEDFDEEDVWDVVRKDNNSKGRKPKDPSPVSNLRRIPTASKMILRTKSSINGAKMQQSAPVNIPDWSKIYRKNTHKSTQSSWTDDDTNDDHGRYNDDEVDDGDEDEWVPPHEWIAKKLARSQISSFSVCEGAGRTLKDTSKVVNVASNRIKDDWGYWDGEAPCKEVISGFKCASLDAKYMLLVVWTVILSYQEFIIFRHQVFRSMTLRPLATQASTSMTLGTGDGGKSWAVTSVVNGNIYAFGSSI</sequence>
<feature type="compositionally biased region" description="Polar residues" evidence="2">
    <location>
        <begin position="7"/>
        <end position="16"/>
    </location>
</feature>
<evidence type="ECO:0000256" key="1">
    <source>
        <dbReference type="ARBA" id="ARBA00034773"/>
    </source>
</evidence>
<evidence type="ECO:0000313" key="4">
    <source>
        <dbReference type="Proteomes" id="UP000631114"/>
    </source>
</evidence>
<dbReference type="EMBL" id="JADFTS010000009">
    <property type="protein sequence ID" value="KAF9589267.1"/>
    <property type="molecule type" value="Genomic_DNA"/>
</dbReference>
<organism evidence="3 4">
    <name type="scientific">Coptis chinensis</name>
    <dbReference type="NCBI Taxonomy" id="261450"/>
    <lineage>
        <taxon>Eukaryota</taxon>
        <taxon>Viridiplantae</taxon>
        <taxon>Streptophyta</taxon>
        <taxon>Embryophyta</taxon>
        <taxon>Tracheophyta</taxon>
        <taxon>Spermatophyta</taxon>
        <taxon>Magnoliopsida</taxon>
        <taxon>Ranunculales</taxon>
        <taxon>Ranunculaceae</taxon>
        <taxon>Coptidoideae</taxon>
        <taxon>Coptis</taxon>
    </lineage>
</organism>
<reference evidence="3 4" key="1">
    <citation type="submission" date="2020-10" db="EMBL/GenBank/DDBJ databases">
        <title>The Coptis chinensis genome and diversification of protoberbering-type alkaloids.</title>
        <authorList>
            <person name="Wang B."/>
            <person name="Shu S."/>
            <person name="Song C."/>
            <person name="Liu Y."/>
        </authorList>
    </citation>
    <scope>NUCLEOTIDE SEQUENCE [LARGE SCALE GENOMIC DNA]</scope>
    <source>
        <strain evidence="3">HL-2020</strain>
        <tissue evidence="3">Leaf</tissue>
    </source>
</reference>
<dbReference type="PANTHER" id="PTHR33083">
    <property type="entry name" value="EXPRESSED PROTEIN"/>
    <property type="match status" value="1"/>
</dbReference>